<organism evidence="2 3">
    <name type="scientific">Lactobacillus phage Lenus</name>
    <dbReference type="NCBI Taxonomy" id="2053682"/>
    <lineage>
        <taxon>Viruses</taxon>
        <taxon>Duplodnaviria</taxon>
        <taxon>Heunggongvirae</taxon>
        <taxon>Uroviricota</taxon>
        <taxon>Caudoviricetes</taxon>
        <taxon>Tybeckvirinae</taxon>
        <taxon>Lenusvirus</taxon>
        <taxon>Lenusvirus lenus</taxon>
    </lineage>
</organism>
<sequence length="64" mass="7216">MRDIVVNTLASLLADVALVFVYGLIGMLVMCLWGTPWSWLLLWKIGTTVFCIGWVLNMITSKLK</sequence>
<dbReference type="EMBL" id="MG252693">
    <property type="protein sequence ID" value="ATW59464.1"/>
    <property type="molecule type" value="Genomic_DNA"/>
</dbReference>
<dbReference type="Proteomes" id="UP000241560">
    <property type="component" value="Segment"/>
</dbReference>
<dbReference type="RefSeq" id="YP_009795894.1">
    <property type="nucleotide sequence ID" value="NC_047897.1"/>
</dbReference>
<name>A0A2H4PB54_9CAUD</name>
<proteinExistence type="predicted"/>
<accession>A0A2H4PB54</accession>
<feature type="transmembrane region" description="Helical" evidence="1">
    <location>
        <begin position="41"/>
        <end position="59"/>
    </location>
</feature>
<evidence type="ECO:0000313" key="3">
    <source>
        <dbReference type="Proteomes" id="UP000241560"/>
    </source>
</evidence>
<dbReference type="KEGG" id="vg:54986270"/>
<evidence type="ECO:0000313" key="2">
    <source>
        <dbReference type="EMBL" id="ATW59464.1"/>
    </source>
</evidence>
<reference evidence="2 3" key="1">
    <citation type="submission" date="2017-10" db="EMBL/GenBank/DDBJ databases">
        <title>Isolation and characterisation of Lactobacillus bacteriophages that infect wine-derived L. plantarum strains.</title>
        <authorList>
            <person name="Kyrkou I."/>
            <person name="Hestbjerg Hansen L."/>
        </authorList>
    </citation>
    <scope>NUCLEOTIDE SEQUENCE [LARGE SCALE GENOMIC DNA]</scope>
</reference>
<evidence type="ECO:0000256" key="1">
    <source>
        <dbReference type="SAM" id="Phobius"/>
    </source>
</evidence>
<keyword evidence="1" id="KW-1133">Transmembrane helix</keyword>
<dbReference type="GeneID" id="54986270"/>
<keyword evidence="1" id="KW-0472">Membrane</keyword>
<keyword evidence="1" id="KW-0812">Transmembrane</keyword>
<keyword evidence="3" id="KW-1185">Reference proteome</keyword>
<feature type="transmembrane region" description="Helical" evidence="1">
    <location>
        <begin position="12"/>
        <end position="35"/>
    </location>
</feature>
<protein>
    <submittedName>
        <fullName evidence="2">Uncharacterized protein</fullName>
    </submittedName>
</protein>